<sequence length="218" mass="25176">MTSFCCISCKWTGHLDILSPSCHLFYDFQKSEQSINITLSEKIFVWKEYQQNPFCSLLHPSSTWVAPYSPEVFIEEQSDEILNFQIFLLNSCTVSFIFFPQAIFQLHAQIILLTSTTHVKVSYLWFEMFHRRHRRCEITKTIPMSEGLAPERAHPPKELANWTANTQEGLAKKGGKRIGRNHNGDNEHMEIAATEDSEFLHTSRVRPILFLGLVLELG</sequence>
<dbReference type="EMBL" id="DF973876">
    <property type="protein sequence ID" value="GAU41709.1"/>
    <property type="molecule type" value="Genomic_DNA"/>
</dbReference>
<protein>
    <submittedName>
        <fullName evidence="1">Uncharacterized protein</fullName>
    </submittedName>
</protein>
<keyword evidence="2" id="KW-1185">Reference proteome</keyword>
<gene>
    <name evidence="1" type="ORF">TSUD_369130</name>
</gene>
<name>A0A2Z6PBD7_TRISU</name>
<accession>A0A2Z6PBD7</accession>
<evidence type="ECO:0000313" key="2">
    <source>
        <dbReference type="Proteomes" id="UP000242715"/>
    </source>
</evidence>
<proteinExistence type="predicted"/>
<reference evidence="2" key="1">
    <citation type="journal article" date="2017" name="Front. Plant Sci.">
        <title>Climate Clever Clovers: New Paradigm to Reduce the Environmental Footprint of Ruminants by Breeding Low Methanogenic Forages Utilizing Haplotype Variation.</title>
        <authorList>
            <person name="Kaur P."/>
            <person name="Appels R."/>
            <person name="Bayer P.E."/>
            <person name="Keeble-Gagnere G."/>
            <person name="Wang J."/>
            <person name="Hirakawa H."/>
            <person name="Shirasawa K."/>
            <person name="Vercoe P."/>
            <person name="Stefanova K."/>
            <person name="Durmic Z."/>
            <person name="Nichols P."/>
            <person name="Revell C."/>
            <person name="Isobe S.N."/>
            <person name="Edwards D."/>
            <person name="Erskine W."/>
        </authorList>
    </citation>
    <scope>NUCLEOTIDE SEQUENCE [LARGE SCALE GENOMIC DNA]</scope>
    <source>
        <strain evidence="2">cv. Daliak</strain>
    </source>
</reference>
<dbReference type="AlphaFoldDB" id="A0A2Z6PBD7"/>
<dbReference type="Proteomes" id="UP000242715">
    <property type="component" value="Unassembled WGS sequence"/>
</dbReference>
<organism evidence="1 2">
    <name type="scientific">Trifolium subterraneum</name>
    <name type="common">Subterranean clover</name>
    <dbReference type="NCBI Taxonomy" id="3900"/>
    <lineage>
        <taxon>Eukaryota</taxon>
        <taxon>Viridiplantae</taxon>
        <taxon>Streptophyta</taxon>
        <taxon>Embryophyta</taxon>
        <taxon>Tracheophyta</taxon>
        <taxon>Spermatophyta</taxon>
        <taxon>Magnoliopsida</taxon>
        <taxon>eudicotyledons</taxon>
        <taxon>Gunneridae</taxon>
        <taxon>Pentapetalae</taxon>
        <taxon>rosids</taxon>
        <taxon>fabids</taxon>
        <taxon>Fabales</taxon>
        <taxon>Fabaceae</taxon>
        <taxon>Papilionoideae</taxon>
        <taxon>50 kb inversion clade</taxon>
        <taxon>NPAAA clade</taxon>
        <taxon>Hologalegina</taxon>
        <taxon>IRL clade</taxon>
        <taxon>Trifolieae</taxon>
        <taxon>Trifolium</taxon>
    </lineage>
</organism>
<evidence type="ECO:0000313" key="1">
    <source>
        <dbReference type="EMBL" id="GAU41709.1"/>
    </source>
</evidence>